<feature type="transmembrane region" description="Helical" evidence="4">
    <location>
        <begin position="290"/>
        <end position="309"/>
    </location>
</feature>
<keyword evidence="4" id="KW-1133">Transmembrane helix</keyword>
<dbReference type="Gene3D" id="3.90.550.10">
    <property type="entry name" value="Spore Coat Polysaccharide Biosynthesis Protein SpsA, Chain A"/>
    <property type="match status" value="1"/>
</dbReference>
<evidence type="ECO:0000256" key="1">
    <source>
        <dbReference type="ARBA" id="ARBA00006739"/>
    </source>
</evidence>
<dbReference type="SUPFAM" id="SSF53448">
    <property type="entry name" value="Nucleotide-diphospho-sugar transferases"/>
    <property type="match status" value="1"/>
</dbReference>
<gene>
    <name evidence="6" type="ORF">BFG52_03280</name>
</gene>
<dbReference type="RefSeq" id="WP_067552575.1">
    <property type="nucleotide sequence ID" value="NZ_CP016895.1"/>
</dbReference>
<dbReference type="PANTHER" id="PTHR43685">
    <property type="entry name" value="GLYCOSYLTRANSFERASE"/>
    <property type="match status" value="1"/>
</dbReference>
<keyword evidence="3" id="KW-0808">Transferase</keyword>
<dbReference type="AlphaFoldDB" id="A0A1B2LX45"/>
<organism evidence="6 7">
    <name type="scientific">Acinetobacter larvae</name>
    <dbReference type="NCBI Taxonomy" id="1789224"/>
    <lineage>
        <taxon>Bacteria</taxon>
        <taxon>Pseudomonadati</taxon>
        <taxon>Pseudomonadota</taxon>
        <taxon>Gammaproteobacteria</taxon>
        <taxon>Moraxellales</taxon>
        <taxon>Moraxellaceae</taxon>
        <taxon>Acinetobacter</taxon>
    </lineage>
</organism>
<dbReference type="KEGG" id="ala:BFG52_03280"/>
<dbReference type="GO" id="GO:0016757">
    <property type="term" value="F:glycosyltransferase activity"/>
    <property type="evidence" value="ECO:0007669"/>
    <property type="project" value="UniProtKB-KW"/>
</dbReference>
<keyword evidence="7" id="KW-1185">Reference proteome</keyword>
<evidence type="ECO:0000313" key="6">
    <source>
        <dbReference type="EMBL" id="AOA57469.1"/>
    </source>
</evidence>
<evidence type="ECO:0000313" key="7">
    <source>
        <dbReference type="Proteomes" id="UP000093391"/>
    </source>
</evidence>
<comment type="similarity">
    <text evidence="1">Belongs to the glycosyltransferase 2 family.</text>
</comment>
<proteinExistence type="inferred from homology"/>
<feature type="domain" description="Glycosyltransferase 2-like" evidence="5">
    <location>
        <begin position="60"/>
        <end position="217"/>
    </location>
</feature>
<keyword evidence="4" id="KW-0812">Transmembrane</keyword>
<keyword evidence="4" id="KW-0472">Membrane</keyword>
<evidence type="ECO:0000256" key="2">
    <source>
        <dbReference type="ARBA" id="ARBA00022676"/>
    </source>
</evidence>
<dbReference type="PANTHER" id="PTHR43685:SF5">
    <property type="entry name" value="GLYCOSYLTRANSFERASE EPSE-RELATED"/>
    <property type="match status" value="1"/>
</dbReference>
<accession>A0A1B2LX45</accession>
<protein>
    <recommendedName>
        <fullName evidence="5">Glycosyltransferase 2-like domain-containing protein</fullName>
    </recommendedName>
</protein>
<evidence type="ECO:0000259" key="5">
    <source>
        <dbReference type="Pfam" id="PF00535"/>
    </source>
</evidence>
<dbReference type="Proteomes" id="UP000093391">
    <property type="component" value="Chromosome"/>
</dbReference>
<dbReference type="Pfam" id="PF00535">
    <property type="entry name" value="Glycos_transf_2"/>
    <property type="match status" value="1"/>
</dbReference>
<dbReference type="InterPro" id="IPR050834">
    <property type="entry name" value="Glycosyltransf_2"/>
</dbReference>
<name>A0A1B2LX45_9GAMM</name>
<reference evidence="6 7" key="1">
    <citation type="submission" date="2016-08" db="EMBL/GenBank/DDBJ databases">
        <authorList>
            <person name="Seilhamer J.J."/>
        </authorList>
    </citation>
    <scope>NUCLEOTIDE SEQUENCE [LARGE SCALE GENOMIC DNA]</scope>
    <source>
        <strain evidence="6 7">BRTC-1</strain>
    </source>
</reference>
<evidence type="ECO:0000256" key="4">
    <source>
        <dbReference type="SAM" id="Phobius"/>
    </source>
</evidence>
<dbReference type="STRING" id="1789224.BFG52_03280"/>
<evidence type="ECO:0000256" key="3">
    <source>
        <dbReference type="ARBA" id="ARBA00022679"/>
    </source>
</evidence>
<dbReference type="EMBL" id="CP016895">
    <property type="protein sequence ID" value="AOA57469.1"/>
    <property type="molecule type" value="Genomic_DNA"/>
</dbReference>
<dbReference type="InterPro" id="IPR029044">
    <property type="entry name" value="Nucleotide-diphossugar_trans"/>
</dbReference>
<sequence length="325" mass="37578">MIQKSDIHLQKNYSYTLADSYCSIVLTKPNFYNKKRLNTKSVYQEKNYLSSANKKFTVCIVVTLNDNASHLKEALFSIVEQSLKPSELLLIDNGGLSPDHYEIIHSIHKRIILKIIKTDVLLTVGEARNIALHQANYPIIALADPDDINELDRFEKLIPLLNSEIRMIGSWIREFNVNPGDKQILRHVPCDFEEIISYAKYRSPINNPTICYFKNDALQVGGYNPKLKYGEDYSLVMSFIRHGKIVSNISDVTVNFRVGNRSRLCQKRSGISILAREIELHRIFLRQGDISLWNFIIIVMVKVFARLLPKKLFIILYTKVLRKYE</sequence>
<dbReference type="InterPro" id="IPR001173">
    <property type="entry name" value="Glyco_trans_2-like"/>
</dbReference>
<dbReference type="OrthoDB" id="6813549at2"/>
<keyword evidence="2" id="KW-0328">Glycosyltransferase</keyword>